<reference evidence="1" key="1">
    <citation type="journal article" date="2014" name="Front. Microbiol.">
        <title>High frequency of phylogenetically diverse reductive dehalogenase-homologous genes in deep subseafloor sedimentary metagenomes.</title>
        <authorList>
            <person name="Kawai M."/>
            <person name="Futagami T."/>
            <person name="Toyoda A."/>
            <person name="Takaki Y."/>
            <person name="Nishi S."/>
            <person name="Hori S."/>
            <person name="Arai W."/>
            <person name="Tsubouchi T."/>
            <person name="Morono Y."/>
            <person name="Uchiyama I."/>
            <person name="Ito T."/>
            <person name="Fujiyama A."/>
            <person name="Inagaki F."/>
            <person name="Takami H."/>
        </authorList>
    </citation>
    <scope>NUCLEOTIDE SEQUENCE</scope>
    <source>
        <strain evidence="1">Expedition CK06-06</strain>
    </source>
</reference>
<accession>X1NC82</accession>
<sequence length="50" mass="5582">MENGIAIIGEVRSRHPDPTIGREWTKLVKLLGLMGEEIEAMLWASSYSVP</sequence>
<gene>
    <name evidence="1" type="ORF">S06H3_46478</name>
</gene>
<protein>
    <submittedName>
        <fullName evidence="1">Uncharacterized protein</fullName>
    </submittedName>
</protein>
<organism evidence="1">
    <name type="scientific">marine sediment metagenome</name>
    <dbReference type="NCBI Taxonomy" id="412755"/>
    <lineage>
        <taxon>unclassified sequences</taxon>
        <taxon>metagenomes</taxon>
        <taxon>ecological metagenomes</taxon>
    </lineage>
</organism>
<dbReference type="EMBL" id="BARV01029109">
    <property type="protein sequence ID" value="GAI41238.1"/>
    <property type="molecule type" value="Genomic_DNA"/>
</dbReference>
<dbReference type="AlphaFoldDB" id="X1NC82"/>
<proteinExistence type="predicted"/>
<name>X1NC82_9ZZZZ</name>
<evidence type="ECO:0000313" key="1">
    <source>
        <dbReference type="EMBL" id="GAI41238.1"/>
    </source>
</evidence>
<comment type="caution">
    <text evidence="1">The sequence shown here is derived from an EMBL/GenBank/DDBJ whole genome shotgun (WGS) entry which is preliminary data.</text>
</comment>